<feature type="region of interest" description="Disordered" evidence="1">
    <location>
        <begin position="126"/>
        <end position="188"/>
    </location>
</feature>
<keyword evidence="3" id="KW-1185">Reference proteome</keyword>
<proteinExistence type="predicted"/>
<evidence type="ECO:0000256" key="1">
    <source>
        <dbReference type="SAM" id="MobiDB-lite"/>
    </source>
</evidence>
<protein>
    <submittedName>
        <fullName evidence="2">Uncharacterized protein</fullName>
    </submittedName>
</protein>
<accession>A0A1D1UY91</accession>
<feature type="compositionally biased region" description="Basic and acidic residues" evidence="1">
    <location>
        <begin position="161"/>
        <end position="178"/>
    </location>
</feature>
<dbReference type="AlphaFoldDB" id="A0A1D1UY91"/>
<sequence>MAVLRSIVDYLKANGIDNVSVDSVKFMLTSFESSYRDARAQFGTTGEGATVDDIQQYIISLKDKVEQACPFWSRFHPVFRDSPKMVTPYVADNTDATDDAQQFLMSSGQAHLLDLDVPSMVADMFADYPTSPEGSDAPEVPAAQPGTSTPNKKPVRLGSRRLREHEAGSGSREHRNIPKENAGARKGS</sequence>
<dbReference type="EMBL" id="BDGG01000002">
    <property type="protein sequence ID" value="GAU92277.1"/>
    <property type="molecule type" value="Genomic_DNA"/>
</dbReference>
<reference evidence="2 3" key="1">
    <citation type="journal article" date="2016" name="Nat. Commun.">
        <title>Extremotolerant tardigrade genome and improved radiotolerance of human cultured cells by tardigrade-unique protein.</title>
        <authorList>
            <person name="Hashimoto T."/>
            <person name="Horikawa D.D."/>
            <person name="Saito Y."/>
            <person name="Kuwahara H."/>
            <person name="Kozuka-Hata H."/>
            <person name="Shin-I T."/>
            <person name="Minakuchi Y."/>
            <person name="Ohishi K."/>
            <person name="Motoyama A."/>
            <person name="Aizu T."/>
            <person name="Enomoto A."/>
            <person name="Kondo K."/>
            <person name="Tanaka S."/>
            <person name="Hara Y."/>
            <person name="Koshikawa S."/>
            <person name="Sagara H."/>
            <person name="Miura T."/>
            <person name="Yokobori S."/>
            <person name="Miyagawa K."/>
            <person name="Suzuki Y."/>
            <person name="Kubo T."/>
            <person name="Oyama M."/>
            <person name="Kohara Y."/>
            <person name="Fujiyama A."/>
            <person name="Arakawa K."/>
            <person name="Katayama T."/>
            <person name="Toyoda A."/>
            <person name="Kunieda T."/>
        </authorList>
    </citation>
    <scope>NUCLEOTIDE SEQUENCE [LARGE SCALE GENOMIC DNA]</scope>
    <source>
        <strain evidence="2 3">YOKOZUNA-1</strain>
    </source>
</reference>
<comment type="caution">
    <text evidence="2">The sequence shown here is derived from an EMBL/GenBank/DDBJ whole genome shotgun (WGS) entry which is preliminary data.</text>
</comment>
<organism evidence="2 3">
    <name type="scientific">Ramazzottius varieornatus</name>
    <name type="common">Water bear</name>
    <name type="synonym">Tardigrade</name>
    <dbReference type="NCBI Taxonomy" id="947166"/>
    <lineage>
        <taxon>Eukaryota</taxon>
        <taxon>Metazoa</taxon>
        <taxon>Ecdysozoa</taxon>
        <taxon>Tardigrada</taxon>
        <taxon>Eutardigrada</taxon>
        <taxon>Parachela</taxon>
        <taxon>Hypsibioidea</taxon>
        <taxon>Ramazzottiidae</taxon>
        <taxon>Ramazzottius</taxon>
    </lineage>
</organism>
<dbReference type="PANTHER" id="PTHR33324:SF2">
    <property type="entry name" value="MYB_SANT-LIKE DNA-BINDING DOMAIN-CONTAINING PROTEIN"/>
    <property type="match status" value="1"/>
</dbReference>
<dbReference type="Proteomes" id="UP000186922">
    <property type="component" value="Unassembled WGS sequence"/>
</dbReference>
<name>A0A1D1UY91_RAMVA</name>
<evidence type="ECO:0000313" key="2">
    <source>
        <dbReference type="EMBL" id="GAU92277.1"/>
    </source>
</evidence>
<gene>
    <name evidence="2" type="primary">RvY_04377-1</name>
    <name evidence="2" type="synonym">RvY_04377.1</name>
    <name evidence="2" type="ORF">RvY_04377</name>
</gene>
<evidence type="ECO:0000313" key="3">
    <source>
        <dbReference type="Proteomes" id="UP000186922"/>
    </source>
</evidence>
<dbReference type="PANTHER" id="PTHR33324">
    <property type="entry name" value="EXPRESSED PROTEIN"/>
    <property type="match status" value="1"/>
</dbReference>